<organism evidence="1 2">
    <name type="scientific">Advenella incenata</name>
    <dbReference type="NCBI Taxonomy" id="267800"/>
    <lineage>
        <taxon>Bacteria</taxon>
        <taxon>Pseudomonadati</taxon>
        <taxon>Pseudomonadota</taxon>
        <taxon>Betaproteobacteria</taxon>
        <taxon>Burkholderiales</taxon>
        <taxon>Alcaligenaceae</taxon>
    </lineage>
</organism>
<proteinExistence type="predicted"/>
<sequence>MNAAYQQVHIGLIRKAVTKYKLARSCGNKNVAKGYMLQVRDLIRAFKAGR</sequence>
<evidence type="ECO:0000313" key="2">
    <source>
        <dbReference type="Proteomes" id="UP000293398"/>
    </source>
</evidence>
<evidence type="ECO:0000313" key="1">
    <source>
        <dbReference type="EMBL" id="RZT92059.1"/>
    </source>
</evidence>
<name>A0A4V2FRX0_9BURK</name>
<gene>
    <name evidence="1" type="ORF">EV681_3967</name>
</gene>
<keyword evidence="2" id="KW-1185">Reference proteome</keyword>
<reference evidence="1 2" key="1">
    <citation type="submission" date="2019-02" db="EMBL/GenBank/DDBJ databases">
        <title>Genomic Encyclopedia of Type Strains, Phase IV (KMG-IV): sequencing the most valuable type-strain genomes for metagenomic binning, comparative biology and taxonomic classification.</title>
        <authorList>
            <person name="Goeker M."/>
        </authorList>
    </citation>
    <scope>NUCLEOTIDE SEQUENCE [LARGE SCALE GENOMIC DNA]</scope>
    <source>
        <strain evidence="1 2">DSM 23814</strain>
    </source>
</reference>
<dbReference type="AlphaFoldDB" id="A0A4V2FRX0"/>
<accession>A0A4V2FRX0</accession>
<dbReference type="Proteomes" id="UP000293398">
    <property type="component" value="Unassembled WGS sequence"/>
</dbReference>
<dbReference type="RefSeq" id="WP_165393145.1">
    <property type="nucleotide sequence ID" value="NZ_SHKO01000004.1"/>
</dbReference>
<comment type="caution">
    <text evidence="1">The sequence shown here is derived from an EMBL/GenBank/DDBJ whole genome shotgun (WGS) entry which is preliminary data.</text>
</comment>
<protein>
    <submittedName>
        <fullName evidence="1">Uncharacterized protein</fullName>
    </submittedName>
</protein>
<dbReference type="EMBL" id="SHKO01000004">
    <property type="protein sequence ID" value="RZT92059.1"/>
    <property type="molecule type" value="Genomic_DNA"/>
</dbReference>